<keyword evidence="3" id="KW-0808">Transferase</keyword>
<dbReference type="Proteomes" id="UP000694864">
    <property type="component" value="Chromosome 14"/>
</dbReference>
<sequence length="199" mass="22035">MSLSFCYRGDVRVMSQAKMLPVGIKSESEWQQFKELKSEIGGQYLYLTLTKVEIEAVYKSKVRKLADNSKSGVVSLESTRKRKNVVDTINEVVGKKSKPEGEEKEAGAWSTGNRIADNVNGVDNNPNGLSTEVHREYRVNGVENNSNRVSTEVHREDNDNNTNGLDNNNNGVDNTNNVVSCEGHIVYNVNGVDKNNVGV</sequence>
<protein>
    <submittedName>
        <fullName evidence="3">Probable serine/threonine-protein kinase tsuA</fullName>
    </submittedName>
</protein>
<reference evidence="2" key="1">
    <citation type="journal article" date="2014" name="Nat. Commun.">
        <title>The emerging biofuel crop Camelina sativa retains a highly undifferentiated hexaploid genome structure.</title>
        <authorList>
            <person name="Kagale S."/>
            <person name="Koh C."/>
            <person name="Nixon J."/>
            <person name="Bollina V."/>
            <person name="Clarke W.E."/>
            <person name="Tuteja R."/>
            <person name="Spillane C."/>
            <person name="Robinson S.J."/>
            <person name="Links M.G."/>
            <person name="Clarke C."/>
            <person name="Higgins E.E."/>
            <person name="Huebert T."/>
            <person name="Sharpe A.G."/>
            <person name="Parkin I.A."/>
        </authorList>
    </citation>
    <scope>NUCLEOTIDE SEQUENCE [LARGE SCALE GENOMIC DNA]</scope>
    <source>
        <strain evidence="2">cv. DH55</strain>
    </source>
</reference>
<name>A0ABM0VYN8_CAMSA</name>
<gene>
    <name evidence="3" type="primary">LOC104743826</name>
</gene>
<evidence type="ECO:0000256" key="1">
    <source>
        <dbReference type="SAM" id="MobiDB-lite"/>
    </source>
</evidence>
<keyword evidence="2" id="KW-1185">Reference proteome</keyword>
<dbReference type="GeneID" id="104743826"/>
<feature type="region of interest" description="Disordered" evidence="1">
    <location>
        <begin position="148"/>
        <end position="172"/>
    </location>
</feature>
<proteinExistence type="predicted"/>
<evidence type="ECO:0000313" key="3">
    <source>
        <dbReference type="RefSeq" id="XP_010463171.1"/>
    </source>
</evidence>
<dbReference type="GO" id="GO:0016301">
    <property type="term" value="F:kinase activity"/>
    <property type="evidence" value="ECO:0007669"/>
    <property type="project" value="UniProtKB-KW"/>
</dbReference>
<reference evidence="3" key="2">
    <citation type="submission" date="2025-08" db="UniProtKB">
        <authorList>
            <consortium name="RefSeq"/>
        </authorList>
    </citation>
    <scope>IDENTIFICATION</scope>
    <source>
        <tissue evidence="3">Leaf</tissue>
    </source>
</reference>
<evidence type="ECO:0000313" key="2">
    <source>
        <dbReference type="Proteomes" id="UP000694864"/>
    </source>
</evidence>
<dbReference type="RefSeq" id="XP_010463171.1">
    <property type="nucleotide sequence ID" value="XM_010464869.1"/>
</dbReference>
<feature type="compositionally biased region" description="Low complexity" evidence="1">
    <location>
        <begin position="160"/>
        <end position="172"/>
    </location>
</feature>
<organism evidence="2 3">
    <name type="scientific">Camelina sativa</name>
    <name type="common">False flax</name>
    <name type="synonym">Myagrum sativum</name>
    <dbReference type="NCBI Taxonomy" id="90675"/>
    <lineage>
        <taxon>Eukaryota</taxon>
        <taxon>Viridiplantae</taxon>
        <taxon>Streptophyta</taxon>
        <taxon>Embryophyta</taxon>
        <taxon>Tracheophyta</taxon>
        <taxon>Spermatophyta</taxon>
        <taxon>Magnoliopsida</taxon>
        <taxon>eudicotyledons</taxon>
        <taxon>Gunneridae</taxon>
        <taxon>Pentapetalae</taxon>
        <taxon>rosids</taxon>
        <taxon>malvids</taxon>
        <taxon>Brassicales</taxon>
        <taxon>Brassicaceae</taxon>
        <taxon>Camelineae</taxon>
        <taxon>Camelina</taxon>
    </lineage>
</organism>
<accession>A0ABM0VYN8</accession>
<keyword evidence="3" id="KW-0418">Kinase</keyword>